<evidence type="ECO:0000313" key="5">
    <source>
        <dbReference type="EMBL" id="PJZ75225.1"/>
    </source>
</evidence>
<feature type="domain" description="BIG2" evidence="3">
    <location>
        <begin position="34"/>
        <end position="115"/>
    </location>
</feature>
<dbReference type="EMBL" id="NPDY01000001">
    <property type="protein sequence ID" value="PJZ71488.1"/>
    <property type="molecule type" value="Genomic_DNA"/>
</dbReference>
<evidence type="ECO:0000313" key="7">
    <source>
        <dbReference type="Proteomes" id="UP000231990"/>
    </source>
</evidence>
<proteinExistence type="predicted"/>
<reference evidence="6 7" key="1">
    <citation type="submission" date="2017-07" db="EMBL/GenBank/DDBJ databases">
        <title>Leptospira spp. isolated from tropical soils.</title>
        <authorList>
            <person name="Thibeaux R."/>
            <person name="Iraola G."/>
            <person name="Ferres I."/>
            <person name="Bierque E."/>
            <person name="Girault D."/>
            <person name="Soupe-Gilbert M.-E."/>
            <person name="Picardeau M."/>
            <person name="Goarant C."/>
        </authorList>
    </citation>
    <scope>NUCLEOTIDE SEQUENCE [LARGE SCALE GENOMIC DNA]</scope>
    <source>
        <strain evidence="5 7">FH1-B-B1</strain>
        <strain evidence="4 6">FH1-B-C1</strain>
    </source>
</reference>
<accession>A0A2M9ZT82</accession>
<feature type="domain" description="BIG2" evidence="3">
    <location>
        <begin position="295"/>
        <end position="380"/>
    </location>
</feature>
<evidence type="ECO:0000259" key="3">
    <source>
        <dbReference type="SMART" id="SM00635"/>
    </source>
</evidence>
<dbReference type="Gene3D" id="2.60.40.1080">
    <property type="match status" value="9"/>
</dbReference>
<feature type="domain" description="BIG2" evidence="3">
    <location>
        <begin position="120"/>
        <end position="204"/>
    </location>
</feature>
<dbReference type="RefSeq" id="WP_100712473.1">
    <property type="nucleotide sequence ID" value="NZ_NPDZ01000001.1"/>
</dbReference>
<dbReference type="SMART" id="SM00635">
    <property type="entry name" value="BID_2"/>
    <property type="match status" value="9"/>
</dbReference>
<keyword evidence="1" id="KW-0732">Signal</keyword>
<feature type="domain" description="BIG2" evidence="3">
    <location>
        <begin position="209"/>
        <end position="290"/>
    </location>
</feature>
<dbReference type="Proteomes" id="UP000231990">
    <property type="component" value="Unassembled WGS sequence"/>
</dbReference>
<feature type="domain" description="BIG2" evidence="3">
    <location>
        <begin position="752"/>
        <end position="837"/>
    </location>
</feature>
<feature type="region of interest" description="Disordered" evidence="2">
    <location>
        <begin position="1154"/>
        <end position="1175"/>
    </location>
</feature>
<feature type="region of interest" description="Disordered" evidence="2">
    <location>
        <begin position="1068"/>
        <end position="1087"/>
    </location>
</feature>
<dbReference type="InterPro" id="IPR014755">
    <property type="entry name" value="Cu-Rt/internalin_Ig-like"/>
</dbReference>
<dbReference type="SUPFAM" id="SSF49373">
    <property type="entry name" value="Invasin/intimin cell-adhesion fragments"/>
    <property type="match status" value="2"/>
</dbReference>
<dbReference type="InterPro" id="IPR008964">
    <property type="entry name" value="Invasin/intimin_cell_adhesion"/>
</dbReference>
<evidence type="ECO:0000313" key="4">
    <source>
        <dbReference type="EMBL" id="PJZ71488.1"/>
    </source>
</evidence>
<dbReference type="EMBL" id="NPDZ01000001">
    <property type="protein sequence ID" value="PJZ75225.1"/>
    <property type="molecule type" value="Genomic_DNA"/>
</dbReference>
<dbReference type="InterPro" id="IPR003343">
    <property type="entry name" value="Big_2"/>
</dbReference>
<feature type="domain" description="BIG2" evidence="3">
    <location>
        <begin position="385"/>
        <end position="474"/>
    </location>
</feature>
<evidence type="ECO:0000313" key="6">
    <source>
        <dbReference type="Proteomes" id="UP000231962"/>
    </source>
</evidence>
<keyword evidence="6" id="KW-1185">Reference proteome</keyword>
<feature type="domain" description="BIG2" evidence="3">
    <location>
        <begin position="570"/>
        <end position="656"/>
    </location>
</feature>
<feature type="domain" description="BIG2" evidence="3">
    <location>
        <begin position="662"/>
        <end position="747"/>
    </location>
</feature>
<name>A0A2M9ZT82_9LEPT</name>
<organism evidence="5 7">
    <name type="scientific">Leptospira perolatii</name>
    <dbReference type="NCBI Taxonomy" id="2023191"/>
    <lineage>
        <taxon>Bacteria</taxon>
        <taxon>Pseudomonadati</taxon>
        <taxon>Spirochaetota</taxon>
        <taxon>Spirochaetia</taxon>
        <taxon>Leptospirales</taxon>
        <taxon>Leptospiraceae</taxon>
        <taxon>Leptospira</taxon>
    </lineage>
</organism>
<sequence>MAWPLFTVAAGLAAGKKGGGKSLMFLPGGDNPPELSRIEISSTADSFAKTTTLSLKATAIYSDGTNQDITTEASWSSSDANIIEFVSKANAKGKAVGVAKVKIEFQGKTAQFTLTVTPAPLIGTNLTCAETGNLPKGITRQCTLTGNFADGTNQNLTTDPAAQWDTLDSSKATVDSNGLVTAVDAGSTQIRAKYHGFTALLPITVSTATLVSLAVTPTNKSLPLGKKQQYTATGTYSDNSNVDITGSVTWSTGNGGIATISTSGFLSTQSEGGTEVIATLGTVSNQTNVTVTPAVLETITITPAAPSIAKGRIENMIATGNMSDGTTTPITDQVTWSSGDDLVVDVANGAGLHGRATAKKVGSTSVQAEIGGISASVTFTVTAAVIDSIEVHADDSSIPKGTNTLVTATAIFSDGTNQNVSDQVSWNTSSSSILQLGVLTAGPKKRVNSPNNGSTGTARITATLGANSGFADIIVAAPILVSIQVDPTNPSVAKGLTKTFSATGTYSDTSTQTLTTLVTWNSSNQSVAEISNAGGSEGIATTKIVGATNITATLGSVTSPISVLTVTTEELLDITIAPSPTLSIAKGRNQNFTATGHYTDGSTPTITDQVTWSSTDTTNAQISNDPGTKGKLTALVLGTAQIKAKLGSVESPSTLVTVTAAELDSIQVTPINASVAKGLTKPYTAMGTYSDNNTLDITTQVTWDSSSTATAEISNADPTRGVASSKAVGTTTISAQLGTVTGSTQLQVTAKELVSIAVSPTNPSIFTSQTQDFSATGTYTDSTTNDLTTQVTWSPSSNGVATISNAPGTQGRATGVIAGTSTITATFGSITGSTVLTVATLDTTAPTVTNVVSLTPTTIKVTFSEPVNSTQATTASNYKVVLTSGMTGTCSNNSNFSSSSAISVSSVSGTGSVYTLTLGSSQNSGTNYTLVVNKIGIQDLAPSPNSLGCPNNADFVGLEQLKVSSASCSSTSQVIVNFSKPVKVGNNVDGSAECTSAIQCAKRFKLSGTSNLGDITQARILDGTVCGGAAADTSKVCLSHSLLQSGAQYQVTVANGLDGDGFDNSTFGSLRDSADSENVQSSPRDRATFLGCGSSPVNFNDGPISTDPFADNSSFGYLTDYNGKIYIGPNVLGNAATRFQYDGSSPESIQFTFAKDTDNSNSGTSGNTATTRDGSITVPPYVTLGHSGCTQNNANLSTGCGPDNEDGRGVFATGMLGSTPNIFIAAARSGQNFDYLYYSSDIDSSLDFKYIDLGTITGTVTAGTSSIGVLNNRVFVGFAKENTGESNAPDFGFVTFNSADSGTGNCTIGTSCDANDGTKGRRVRIDFLSFFGGGSAGTDNTSPNWGYYIGVDSIFVFRNFIYAANGGHHKLDHNGSIIRSTGADPTTACSAINTCTNWTEVGPRTNAKWYNSSPGTSNRYSLELTKFFDLIPGDKAFSMFAQYNGNLYVTRTTCQVTQSTATTFRTGITTIAGCTDGTDTNRRAQLWKCVPETSGGTDTCDAGDWSVVGDDGTGNTNFGEDTNRTITMVVKNGAYLYVGFDNPTTGIQVWRTGDTNPGSSSSSWTKIGGNGLGDATNIKQIFSATSVPVGGVNYLYVSAGKNGVPVRVYRQQNE</sequence>
<dbReference type="Pfam" id="PF02368">
    <property type="entry name" value="Big_2"/>
    <property type="match status" value="6"/>
</dbReference>
<dbReference type="FunFam" id="2.60.40.1080:FF:000001">
    <property type="entry name" value="Bacterial Ig-like domain, group 2"/>
    <property type="match status" value="5"/>
</dbReference>
<dbReference type="Proteomes" id="UP000231962">
    <property type="component" value="Unassembled WGS sequence"/>
</dbReference>
<gene>
    <name evidence="4" type="ORF">CH360_03085</name>
    <name evidence="5" type="ORF">CH373_03090</name>
</gene>
<feature type="compositionally biased region" description="Low complexity" evidence="2">
    <location>
        <begin position="1159"/>
        <end position="1171"/>
    </location>
</feature>
<protein>
    <recommendedName>
        <fullName evidence="3">BIG2 domain-containing protein</fullName>
    </recommendedName>
</protein>
<dbReference type="Gene3D" id="2.60.40.1220">
    <property type="match status" value="1"/>
</dbReference>
<dbReference type="OrthoDB" id="6192638at2"/>
<feature type="domain" description="BIG2" evidence="3">
    <location>
        <begin position="479"/>
        <end position="564"/>
    </location>
</feature>
<evidence type="ECO:0000256" key="2">
    <source>
        <dbReference type="SAM" id="MobiDB-lite"/>
    </source>
</evidence>
<comment type="caution">
    <text evidence="5">The sequence shown here is derived from an EMBL/GenBank/DDBJ whole genome shotgun (WGS) entry which is preliminary data.</text>
</comment>
<evidence type="ECO:0000256" key="1">
    <source>
        <dbReference type="ARBA" id="ARBA00022729"/>
    </source>
</evidence>